<name>A0A6A6QX99_9PEZI</name>
<dbReference type="OrthoDB" id="3791931at2759"/>
<feature type="region of interest" description="Disordered" evidence="1">
    <location>
        <begin position="72"/>
        <end position="107"/>
    </location>
</feature>
<dbReference type="EMBL" id="MU004187">
    <property type="protein sequence ID" value="KAF2496856.1"/>
    <property type="molecule type" value="Genomic_DNA"/>
</dbReference>
<feature type="region of interest" description="Disordered" evidence="1">
    <location>
        <begin position="133"/>
        <end position="153"/>
    </location>
</feature>
<protein>
    <submittedName>
        <fullName evidence="2">Uncharacterized protein</fullName>
    </submittedName>
</protein>
<sequence>MKLNKNDPLLRWNSSNPSRSAPADTGASENQQLAAPSGRQKTLRAGMRASHDADVMDEDGLFDPNCLDDIEDAGSVVDSNPFNTPSSNASSGPRSNAFSSSPSSTFGIHPAAAEYNPVGYLRGHMSPYEVALPSAQSRRPARPQRHQPAYGGYTPVLNYQYGPRTYSAYNQNTQAHRSTQLGGHTFTPSELRAMEGASFDAHPGSAFYPESPYGASSPFTATGQADAEGADFMTGFSWENRFGNPSARGTTPDYEADATPSGRSAGVMRNMFTPLSGHQRTPASLRQIARRSLATMSPILRGSVYDDGSESPDRNGIPIYRSTELSFDTLPTAMASVAPKQVWIPPQDDPTVPQTPEQMQDAVRKLMWAMMSDSIQEGDVKNPHANGILRDYNEDHLEITAWKILAEMLRLHEDGCYDDYVMSLRDRQWDFATRLNHVVTLFRRWKNAASDAIKGHHIATFVAAPCEHDRRKRSNAKGNANKAAAIRLAKTLSKR</sequence>
<gene>
    <name evidence="2" type="ORF">BU16DRAFT_537990</name>
</gene>
<reference evidence="2" key="1">
    <citation type="journal article" date="2020" name="Stud. Mycol.">
        <title>101 Dothideomycetes genomes: a test case for predicting lifestyles and emergence of pathogens.</title>
        <authorList>
            <person name="Haridas S."/>
            <person name="Albert R."/>
            <person name="Binder M."/>
            <person name="Bloem J."/>
            <person name="Labutti K."/>
            <person name="Salamov A."/>
            <person name="Andreopoulos B."/>
            <person name="Baker S."/>
            <person name="Barry K."/>
            <person name="Bills G."/>
            <person name="Bluhm B."/>
            <person name="Cannon C."/>
            <person name="Castanera R."/>
            <person name="Culley D."/>
            <person name="Daum C."/>
            <person name="Ezra D."/>
            <person name="Gonzalez J."/>
            <person name="Henrissat B."/>
            <person name="Kuo A."/>
            <person name="Liang C."/>
            <person name="Lipzen A."/>
            <person name="Lutzoni F."/>
            <person name="Magnuson J."/>
            <person name="Mondo S."/>
            <person name="Nolan M."/>
            <person name="Ohm R."/>
            <person name="Pangilinan J."/>
            <person name="Park H.-J."/>
            <person name="Ramirez L."/>
            <person name="Alfaro M."/>
            <person name="Sun H."/>
            <person name="Tritt A."/>
            <person name="Yoshinaga Y."/>
            <person name="Zwiers L.-H."/>
            <person name="Turgeon B."/>
            <person name="Goodwin S."/>
            <person name="Spatafora J."/>
            <person name="Crous P."/>
            <person name="Grigoriev I."/>
        </authorList>
    </citation>
    <scope>NUCLEOTIDE SEQUENCE</scope>
    <source>
        <strain evidence="2">CBS 269.34</strain>
    </source>
</reference>
<keyword evidence="3" id="KW-1185">Reference proteome</keyword>
<accession>A0A6A6QX99</accession>
<organism evidence="2 3">
    <name type="scientific">Lophium mytilinum</name>
    <dbReference type="NCBI Taxonomy" id="390894"/>
    <lineage>
        <taxon>Eukaryota</taxon>
        <taxon>Fungi</taxon>
        <taxon>Dikarya</taxon>
        <taxon>Ascomycota</taxon>
        <taxon>Pezizomycotina</taxon>
        <taxon>Dothideomycetes</taxon>
        <taxon>Pleosporomycetidae</taxon>
        <taxon>Mytilinidiales</taxon>
        <taxon>Mytilinidiaceae</taxon>
        <taxon>Lophium</taxon>
    </lineage>
</organism>
<dbReference type="AlphaFoldDB" id="A0A6A6QX99"/>
<feature type="region of interest" description="Disordered" evidence="1">
    <location>
        <begin position="244"/>
        <end position="264"/>
    </location>
</feature>
<feature type="compositionally biased region" description="Low complexity" evidence="1">
    <location>
        <begin position="89"/>
        <end position="107"/>
    </location>
</feature>
<dbReference type="Proteomes" id="UP000799750">
    <property type="component" value="Unassembled WGS sequence"/>
</dbReference>
<evidence type="ECO:0000313" key="2">
    <source>
        <dbReference type="EMBL" id="KAF2496856.1"/>
    </source>
</evidence>
<feature type="region of interest" description="Disordered" evidence="1">
    <location>
        <begin position="1"/>
        <end position="50"/>
    </location>
</feature>
<evidence type="ECO:0000256" key="1">
    <source>
        <dbReference type="SAM" id="MobiDB-lite"/>
    </source>
</evidence>
<feature type="compositionally biased region" description="Polar residues" evidence="1">
    <location>
        <begin position="77"/>
        <end position="88"/>
    </location>
</feature>
<proteinExistence type="predicted"/>
<evidence type="ECO:0000313" key="3">
    <source>
        <dbReference type="Proteomes" id="UP000799750"/>
    </source>
</evidence>